<organism evidence="2 3">
    <name type="scientific">Mollisia scopiformis</name>
    <name type="common">Conifer needle endophyte fungus</name>
    <name type="synonym">Phialocephala scopiformis</name>
    <dbReference type="NCBI Taxonomy" id="149040"/>
    <lineage>
        <taxon>Eukaryota</taxon>
        <taxon>Fungi</taxon>
        <taxon>Dikarya</taxon>
        <taxon>Ascomycota</taxon>
        <taxon>Pezizomycotina</taxon>
        <taxon>Leotiomycetes</taxon>
        <taxon>Helotiales</taxon>
        <taxon>Mollisiaceae</taxon>
        <taxon>Mollisia</taxon>
    </lineage>
</organism>
<name>A0A132B633_MOLSC</name>
<keyword evidence="3" id="KW-1185">Reference proteome</keyword>
<sequence length="82" mass="8933">MRLTILVTALFLALAHAIPVDDTADVALTAAMQSTIDLANAVLQQAGVEQTERACDINFRKCYMRCTGAPTCYAVCFLKYCN</sequence>
<dbReference type="EMBL" id="KQ947438">
    <property type="protein sequence ID" value="KUJ07860.1"/>
    <property type="molecule type" value="Genomic_DNA"/>
</dbReference>
<evidence type="ECO:0000256" key="1">
    <source>
        <dbReference type="SAM" id="SignalP"/>
    </source>
</evidence>
<dbReference type="RefSeq" id="XP_018062215.1">
    <property type="nucleotide sequence ID" value="XM_018220847.1"/>
</dbReference>
<feature type="chain" id="PRO_5007287902" evidence="1">
    <location>
        <begin position="18"/>
        <end position="82"/>
    </location>
</feature>
<feature type="signal peptide" evidence="1">
    <location>
        <begin position="1"/>
        <end position="17"/>
    </location>
</feature>
<protein>
    <submittedName>
        <fullName evidence="2">Uncharacterized protein</fullName>
    </submittedName>
</protein>
<evidence type="ECO:0000313" key="3">
    <source>
        <dbReference type="Proteomes" id="UP000070700"/>
    </source>
</evidence>
<gene>
    <name evidence="2" type="ORF">LY89DRAFT_742626</name>
</gene>
<evidence type="ECO:0000313" key="2">
    <source>
        <dbReference type="EMBL" id="KUJ07860.1"/>
    </source>
</evidence>
<dbReference type="OrthoDB" id="10439413at2759"/>
<reference evidence="2 3" key="1">
    <citation type="submission" date="2015-10" db="EMBL/GenBank/DDBJ databases">
        <title>Full genome of DAOMC 229536 Phialocephala scopiformis, a fungal endophyte of spruce producing the potent anti-insectan compound rugulosin.</title>
        <authorList>
            <consortium name="DOE Joint Genome Institute"/>
            <person name="Walker A.K."/>
            <person name="Frasz S.L."/>
            <person name="Seifert K.A."/>
            <person name="Miller J.D."/>
            <person name="Mondo S.J."/>
            <person name="Labutti K."/>
            <person name="Lipzen A."/>
            <person name="Dockter R."/>
            <person name="Kennedy M."/>
            <person name="Grigoriev I.V."/>
            <person name="Spatafora J.W."/>
        </authorList>
    </citation>
    <scope>NUCLEOTIDE SEQUENCE [LARGE SCALE GENOMIC DNA]</scope>
    <source>
        <strain evidence="2 3">CBS 120377</strain>
    </source>
</reference>
<keyword evidence="1" id="KW-0732">Signal</keyword>
<accession>A0A132B633</accession>
<proteinExistence type="predicted"/>
<dbReference type="Proteomes" id="UP000070700">
    <property type="component" value="Unassembled WGS sequence"/>
</dbReference>
<dbReference type="KEGG" id="psco:LY89DRAFT_742626"/>
<dbReference type="InParanoid" id="A0A132B633"/>
<dbReference type="GeneID" id="28830573"/>
<dbReference type="AlphaFoldDB" id="A0A132B633"/>